<dbReference type="AlphaFoldDB" id="A0AAX3J373"/>
<evidence type="ECO:0000313" key="1">
    <source>
        <dbReference type="EMBL" id="VXB44730.1"/>
    </source>
</evidence>
<gene>
    <name evidence="1" type="ORF">PANT111_140173</name>
</gene>
<dbReference type="EMBL" id="CABWMH010000006">
    <property type="protein sequence ID" value="VXB44730.1"/>
    <property type="molecule type" value="Genomic_DNA"/>
</dbReference>
<sequence>MPRPIRYHLLILHADAEPLRFSDVGSQNLTALKMS</sequence>
<proteinExistence type="predicted"/>
<comment type="caution">
    <text evidence="1">The sequence shown here is derived from an EMBL/GenBank/DDBJ whole genome shotgun (WGS) entry which is preliminary data.</text>
</comment>
<organism evidence="1 2">
    <name type="scientific">Pantoea brenneri</name>
    <dbReference type="NCBI Taxonomy" id="472694"/>
    <lineage>
        <taxon>Bacteria</taxon>
        <taxon>Pseudomonadati</taxon>
        <taxon>Pseudomonadota</taxon>
        <taxon>Gammaproteobacteria</taxon>
        <taxon>Enterobacterales</taxon>
        <taxon>Erwiniaceae</taxon>
        <taxon>Pantoea</taxon>
    </lineage>
</organism>
<name>A0AAX3J373_9GAMM</name>
<evidence type="ECO:0000313" key="2">
    <source>
        <dbReference type="Proteomes" id="UP000433737"/>
    </source>
</evidence>
<accession>A0AAX3J373</accession>
<protein>
    <submittedName>
        <fullName evidence="1">Uncharacterized protein</fullName>
    </submittedName>
</protein>
<reference evidence="1 2" key="1">
    <citation type="submission" date="2019-10" db="EMBL/GenBank/DDBJ databases">
        <authorList>
            <person name="Karimi E."/>
        </authorList>
    </citation>
    <scope>NUCLEOTIDE SEQUENCE [LARGE SCALE GENOMIC DNA]</scope>
    <source>
        <strain evidence="1">Pantoea sp. 111</strain>
    </source>
</reference>
<dbReference type="Proteomes" id="UP000433737">
    <property type="component" value="Unassembled WGS sequence"/>
</dbReference>